<dbReference type="InterPro" id="IPR015500">
    <property type="entry name" value="Peptidase_S8_subtilisin-rel"/>
</dbReference>
<dbReference type="InterPro" id="IPR037045">
    <property type="entry name" value="S8pro/Inhibitor_I9_sf"/>
</dbReference>
<feature type="active site" description="Charge relay system" evidence="11 12">
    <location>
        <position position="159"/>
    </location>
</feature>
<dbReference type="CDD" id="cd04852">
    <property type="entry name" value="Peptidases_S8_3"/>
    <property type="match status" value="1"/>
</dbReference>
<proteinExistence type="inferred from homology"/>
<dbReference type="Gene3D" id="3.40.50.200">
    <property type="entry name" value="Peptidase S8/S53 domain"/>
    <property type="match status" value="1"/>
</dbReference>
<comment type="similarity">
    <text evidence="3 12">Belongs to the peptidase S8 family.</text>
</comment>
<dbReference type="Gene3D" id="3.30.70.80">
    <property type="entry name" value="Peptidase S8 propeptide/proteinase inhibitor I9"/>
    <property type="match status" value="1"/>
</dbReference>
<evidence type="ECO:0000259" key="16">
    <source>
        <dbReference type="Pfam" id="PF05922"/>
    </source>
</evidence>
<dbReference type="SUPFAM" id="SSF52743">
    <property type="entry name" value="Subtilisin-like"/>
    <property type="match status" value="1"/>
</dbReference>
<protein>
    <submittedName>
        <fullName evidence="18">Uncharacterized protein</fullName>
    </submittedName>
</protein>
<evidence type="ECO:0000256" key="5">
    <source>
        <dbReference type="ARBA" id="ARBA00022525"/>
    </source>
</evidence>
<dbReference type="PROSITE" id="PS51892">
    <property type="entry name" value="SUBTILASE"/>
    <property type="match status" value="1"/>
</dbReference>
<dbReference type="FunFam" id="3.50.30.30:FF:000005">
    <property type="entry name" value="subtilisin-like protease SBT1.5"/>
    <property type="match status" value="1"/>
</dbReference>
<keyword evidence="19" id="KW-1185">Reference proteome</keyword>
<gene>
    <name evidence="18" type="ORF">LTRI10_LOCUS17305</name>
</gene>
<feature type="domain" description="Subtilisin-like protease fibronectin type-III" evidence="17">
    <location>
        <begin position="673"/>
        <end position="769"/>
    </location>
</feature>
<dbReference type="Pfam" id="PF05922">
    <property type="entry name" value="Inhibitor_I9"/>
    <property type="match status" value="1"/>
</dbReference>
<dbReference type="InterPro" id="IPR045051">
    <property type="entry name" value="SBT"/>
</dbReference>
<keyword evidence="9 12" id="KW-0720">Serine protease</keyword>
<keyword evidence="10" id="KW-0325">Glycoprotein</keyword>
<evidence type="ECO:0000259" key="15">
    <source>
        <dbReference type="Pfam" id="PF02225"/>
    </source>
</evidence>
<feature type="domain" description="Peptidase S8/S53" evidence="14">
    <location>
        <begin position="150"/>
        <end position="604"/>
    </location>
</feature>
<feature type="domain" description="Inhibitor I9" evidence="16">
    <location>
        <begin position="30"/>
        <end position="127"/>
    </location>
</feature>
<evidence type="ECO:0000256" key="11">
    <source>
        <dbReference type="PIRSR" id="PIRSR615500-1"/>
    </source>
</evidence>
<feature type="chain" id="PRO_5043393594" evidence="13">
    <location>
        <begin position="25"/>
        <end position="772"/>
    </location>
</feature>
<dbReference type="InterPro" id="IPR000209">
    <property type="entry name" value="Peptidase_S8/S53_dom"/>
</dbReference>
<dbReference type="InterPro" id="IPR041469">
    <property type="entry name" value="Subtilisin-like_FN3"/>
</dbReference>
<dbReference type="Proteomes" id="UP001497516">
    <property type="component" value="Chromosome 3"/>
</dbReference>
<evidence type="ECO:0000259" key="14">
    <source>
        <dbReference type="Pfam" id="PF00082"/>
    </source>
</evidence>
<name>A0AAV2DPM8_9ROSI</name>
<evidence type="ECO:0000256" key="10">
    <source>
        <dbReference type="ARBA" id="ARBA00023180"/>
    </source>
</evidence>
<feature type="domain" description="PA" evidence="15">
    <location>
        <begin position="389"/>
        <end position="476"/>
    </location>
</feature>
<evidence type="ECO:0000313" key="19">
    <source>
        <dbReference type="Proteomes" id="UP001497516"/>
    </source>
</evidence>
<dbReference type="AlphaFoldDB" id="A0AAV2DPM8"/>
<keyword evidence="5" id="KW-0964">Secreted</keyword>
<dbReference type="SUPFAM" id="SSF52025">
    <property type="entry name" value="PA domain"/>
    <property type="match status" value="1"/>
</dbReference>
<comment type="subcellular location">
    <subcellularLocation>
        <location evidence="2">Secreted</location>
        <location evidence="2">Extracellular space</location>
        <location evidence="2">Apoplast</location>
    </subcellularLocation>
</comment>
<evidence type="ECO:0000256" key="9">
    <source>
        <dbReference type="ARBA" id="ARBA00022825"/>
    </source>
</evidence>
<reference evidence="18 19" key="1">
    <citation type="submission" date="2024-04" db="EMBL/GenBank/DDBJ databases">
        <authorList>
            <person name="Fracassetti M."/>
        </authorList>
    </citation>
    <scope>NUCLEOTIDE SEQUENCE [LARGE SCALE GENOMIC DNA]</scope>
</reference>
<dbReference type="FunFam" id="3.40.50.200:FF:000006">
    <property type="entry name" value="Subtilisin-like protease SBT1.5"/>
    <property type="match status" value="1"/>
</dbReference>
<evidence type="ECO:0000256" key="4">
    <source>
        <dbReference type="ARBA" id="ARBA00022523"/>
    </source>
</evidence>
<feature type="active site" description="Charge relay system" evidence="11 12">
    <location>
        <position position="226"/>
    </location>
</feature>
<evidence type="ECO:0000256" key="8">
    <source>
        <dbReference type="ARBA" id="ARBA00022801"/>
    </source>
</evidence>
<keyword evidence="4" id="KW-0052">Apoplast</keyword>
<comment type="function">
    <text evidence="1">Required for arbuscular mycorrhiza (AM) development during AM symbiosis with AM fungi (e.g. Glomeromycota intraradices).</text>
</comment>
<evidence type="ECO:0000256" key="3">
    <source>
        <dbReference type="ARBA" id="ARBA00011073"/>
    </source>
</evidence>
<dbReference type="Pfam" id="PF02225">
    <property type="entry name" value="PA"/>
    <property type="match status" value="1"/>
</dbReference>
<organism evidence="18 19">
    <name type="scientific">Linum trigynum</name>
    <dbReference type="NCBI Taxonomy" id="586398"/>
    <lineage>
        <taxon>Eukaryota</taxon>
        <taxon>Viridiplantae</taxon>
        <taxon>Streptophyta</taxon>
        <taxon>Embryophyta</taxon>
        <taxon>Tracheophyta</taxon>
        <taxon>Spermatophyta</taxon>
        <taxon>Magnoliopsida</taxon>
        <taxon>eudicotyledons</taxon>
        <taxon>Gunneridae</taxon>
        <taxon>Pentapetalae</taxon>
        <taxon>rosids</taxon>
        <taxon>fabids</taxon>
        <taxon>Malpighiales</taxon>
        <taxon>Linaceae</taxon>
        <taxon>Linum</taxon>
    </lineage>
</organism>
<evidence type="ECO:0000256" key="12">
    <source>
        <dbReference type="PROSITE-ProRule" id="PRU01240"/>
    </source>
</evidence>
<keyword evidence="7 13" id="KW-0732">Signal</keyword>
<dbReference type="CDD" id="cd02120">
    <property type="entry name" value="PA_subtilisin_like"/>
    <property type="match status" value="1"/>
</dbReference>
<evidence type="ECO:0000256" key="2">
    <source>
        <dbReference type="ARBA" id="ARBA00004271"/>
    </source>
</evidence>
<dbReference type="InterPro" id="IPR046450">
    <property type="entry name" value="PA_dom_sf"/>
</dbReference>
<dbReference type="PANTHER" id="PTHR10795">
    <property type="entry name" value="PROPROTEIN CONVERTASE SUBTILISIN/KEXIN"/>
    <property type="match status" value="1"/>
</dbReference>
<feature type="active site" description="Charge relay system" evidence="11 12">
    <location>
        <position position="559"/>
    </location>
</feature>
<dbReference type="GO" id="GO:0009609">
    <property type="term" value="P:response to symbiotic bacterium"/>
    <property type="evidence" value="ECO:0007669"/>
    <property type="project" value="UniProtKB-ARBA"/>
</dbReference>
<dbReference type="GO" id="GO:0006508">
    <property type="term" value="P:proteolysis"/>
    <property type="evidence" value="ECO:0007669"/>
    <property type="project" value="UniProtKB-KW"/>
</dbReference>
<dbReference type="Pfam" id="PF17766">
    <property type="entry name" value="fn3_6"/>
    <property type="match status" value="1"/>
</dbReference>
<dbReference type="GO" id="GO:0048046">
    <property type="term" value="C:apoplast"/>
    <property type="evidence" value="ECO:0007669"/>
    <property type="project" value="UniProtKB-SubCell"/>
</dbReference>
<dbReference type="InterPro" id="IPR036852">
    <property type="entry name" value="Peptidase_S8/S53_dom_sf"/>
</dbReference>
<dbReference type="Pfam" id="PF00082">
    <property type="entry name" value="Peptidase_S8"/>
    <property type="match status" value="1"/>
</dbReference>
<keyword evidence="8 12" id="KW-0378">Hydrolase</keyword>
<dbReference type="InterPro" id="IPR034197">
    <property type="entry name" value="Peptidases_S8_3"/>
</dbReference>
<evidence type="ECO:0000259" key="17">
    <source>
        <dbReference type="Pfam" id="PF17766"/>
    </source>
</evidence>
<dbReference type="FunFam" id="2.60.40.2310:FF:000001">
    <property type="entry name" value="Subtilisin-like protease SBT1.5"/>
    <property type="match status" value="1"/>
</dbReference>
<evidence type="ECO:0000313" key="18">
    <source>
        <dbReference type="EMBL" id="CAL1375514.1"/>
    </source>
</evidence>
<dbReference type="GO" id="GO:0009610">
    <property type="term" value="P:response to symbiotic fungus"/>
    <property type="evidence" value="ECO:0007669"/>
    <property type="project" value="UniProtKB-ARBA"/>
</dbReference>
<dbReference type="GO" id="GO:0004252">
    <property type="term" value="F:serine-type endopeptidase activity"/>
    <property type="evidence" value="ECO:0007669"/>
    <property type="project" value="UniProtKB-UniRule"/>
</dbReference>
<accession>A0AAV2DPM8</accession>
<evidence type="ECO:0000256" key="6">
    <source>
        <dbReference type="ARBA" id="ARBA00022670"/>
    </source>
</evidence>
<dbReference type="Gene3D" id="3.50.30.30">
    <property type="match status" value="1"/>
</dbReference>
<evidence type="ECO:0000256" key="7">
    <source>
        <dbReference type="ARBA" id="ARBA00022729"/>
    </source>
</evidence>
<dbReference type="InterPro" id="IPR010259">
    <property type="entry name" value="S8pro/Inhibitor_I9"/>
</dbReference>
<sequence>MPAATCSLLLLFYFFTFHIAQTAANNDLQTYIINIGERQGRTLAESDDVETWYRSFLPTTTSSTTMTTASSDSDHQQQKEKGNDRLLYAYHDVMSGFSARLTPSEVKAMEAKNHFISARPERSLKLQTTHSPKFLGLQQRQGVWKDANFGTGVIVAVLDGGVLPSHPSFSGHGMPPPPAKWKGKCEFSDSSLCNNKLIGARSFNLAAKARSNGTAPDEQPLDIDGHGTHTASTAAGAFVSNADVLGNARGTAAGIAPSAHLAIYKVCFPDGDQDCAESDILAGMDAAIHDGVDVISISIGDDPGTPLFDDIMAVGSFAAIEKGIFVSCSAGNFGPTNSTLSNEAPWILTVGATSLDRMLVATAKLGNGAVYKGQSVSRQKNSKQSEKQLPLVFAGAGRLSNSSLCGEGALDGLDVKGKVVLCERGIVGRIAKGQVVKDAGGAAMILMNKEIDGFSTLADLHVLPATHVSFAAGEKIKAYANSTRWPTATVVFRGTTLGDTSTPAPAMLSVSSRGPATESKGILKPDIVGPGANIIAAWPFSLENATVTAPTFNVMTGTSMSCPHLSGVAALLKGSHPSWSPAAIKSAMMTTADVTNIAGKPIVDEKHQPADVFAIGAGHVNPTKANNPGLIYDIKPVDYMSYLCGLGYTDQQVGKIVRRQIKCAEQEKLPGGQLNYPSFSVTLGHSQTFTRTVTNVGTASSVYAVKINPPSGVYVTVKPSILSFSDMNQKATYAVTFTRARNNTAIRPFAQGYIAWTSDKYSVTSPISVTLQ</sequence>
<dbReference type="PRINTS" id="PR00723">
    <property type="entry name" value="SUBTILISIN"/>
</dbReference>
<dbReference type="Gene3D" id="2.60.40.2310">
    <property type="match status" value="1"/>
</dbReference>
<evidence type="ECO:0000256" key="1">
    <source>
        <dbReference type="ARBA" id="ARBA00002076"/>
    </source>
</evidence>
<keyword evidence="6 12" id="KW-0645">Protease</keyword>
<feature type="signal peptide" evidence="13">
    <location>
        <begin position="1"/>
        <end position="24"/>
    </location>
</feature>
<evidence type="ECO:0000256" key="13">
    <source>
        <dbReference type="SAM" id="SignalP"/>
    </source>
</evidence>
<dbReference type="EMBL" id="OZ034816">
    <property type="protein sequence ID" value="CAL1375514.1"/>
    <property type="molecule type" value="Genomic_DNA"/>
</dbReference>
<dbReference type="InterPro" id="IPR003137">
    <property type="entry name" value="PA_domain"/>
</dbReference>